<gene>
    <name evidence="11" type="ORF">H7I41_29610</name>
</gene>
<evidence type="ECO:0000256" key="3">
    <source>
        <dbReference type="ARBA" id="ARBA00022448"/>
    </source>
</evidence>
<feature type="transmembrane region" description="Helical" evidence="9">
    <location>
        <begin position="190"/>
        <end position="210"/>
    </location>
</feature>
<reference evidence="11" key="1">
    <citation type="submission" date="2020-07" db="EMBL/GenBank/DDBJ databases">
        <authorList>
            <person name="Pettersson B.M.F."/>
            <person name="Behra P.R.K."/>
            <person name="Ramesh M."/>
            <person name="Das S."/>
            <person name="Dasgupta S."/>
            <person name="Kirsebom L.A."/>
        </authorList>
    </citation>
    <scope>NUCLEOTIDE SEQUENCE</scope>
    <source>
        <strain evidence="11">DSM 44615</strain>
    </source>
</reference>
<feature type="transmembrane region" description="Helical" evidence="9">
    <location>
        <begin position="222"/>
        <end position="240"/>
    </location>
</feature>
<dbReference type="InterPro" id="IPR036259">
    <property type="entry name" value="MFS_trans_sf"/>
</dbReference>
<feature type="transmembrane region" description="Helical" evidence="9">
    <location>
        <begin position="288"/>
        <end position="312"/>
    </location>
</feature>
<keyword evidence="7 9" id="KW-0472">Membrane</keyword>
<name>A0A9X2YGL2_9MYCO</name>
<dbReference type="Gene3D" id="1.20.1720.10">
    <property type="entry name" value="Multidrug resistance protein D"/>
    <property type="match status" value="1"/>
</dbReference>
<feature type="region of interest" description="Disordered" evidence="8">
    <location>
        <begin position="548"/>
        <end position="571"/>
    </location>
</feature>
<feature type="compositionally biased region" description="Basic and acidic residues" evidence="8">
    <location>
        <begin position="712"/>
        <end position="722"/>
    </location>
</feature>
<feature type="transmembrane region" description="Helical" evidence="9">
    <location>
        <begin position="37"/>
        <end position="59"/>
    </location>
</feature>
<accession>A0A9X2YGL2</accession>
<evidence type="ECO:0000259" key="10">
    <source>
        <dbReference type="PROSITE" id="PS50850"/>
    </source>
</evidence>
<dbReference type="Pfam" id="PF07690">
    <property type="entry name" value="MFS_1"/>
    <property type="match status" value="1"/>
</dbReference>
<evidence type="ECO:0000313" key="12">
    <source>
        <dbReference type="Proteomes" id="UP001140293"/>
    </source>
</evidence>
<keyword evidence="4" id="KW-1003">Cell membrane</keyword>
<dbReference type="PANTHER" id="PTHR42718:SF42">
    <property type="entry name" value="EXPORT PROTEIN"/>
    <property type="match status" value="1"/>
</dbReference>
<evidence type="ECO:0000256" key="7">
    <source>
        <dbReference type="ARBA" id="ARBA00023136"/>
    </source>
</evidence>
<feature type="domain" description="Major facilitator superfamily (MFS) profile" evidence="10">
    <location>
        <begin position="36"/>
        <end position="501"/>
    </location>
</feature>
<feature type="transmembrane region" description="Helical" evidence="9">
    <location>
        <begin position="479"/>
        <end position="499"/>
    </location>
</feature>
<keyword evidence="5 9" id="KW-0812">Transmembrane</keyword>
<dbReference type="GO" id="GO:0005886">
    <property type="term" value="C:plasma membrane"/>
    <property type="evidence" value="ECO:0007669"/>
    <property type="project" value="UniProtKB-SubCell"/>
</dbReference>
<evidence type="ECO:0000313" key="11">
    <source>
        <dbReference type="EMBL" id="MCV7174082.1"/>
    </source>
</evidence>
<evidence type="ECO:0000256" key="9">
    <source>
        <dbReference type="SAM" id="Phobius"/>
    </source>
</evidence>
<comment type="caution">
    <text evidence="11">The sequence shown here is derived from an EMBL/GenBank/DDBJ whole genome shotgun (WGS) entry which is preliminary data.</text>
</comment>
<evidence type="ECO:0000256" key="6">
    <source>
        <dbReference type="ARBA" id="ARBA00022989"/>
    </source>
</evidence>
<dbReference type="InterPro" id="IPR011701">
    <property type="entry name" value="MFS"/>
</dbReference>
<dbReference type="PANTHER" id="PTHR42718">
    <property type="entry name" value="MAJOR FACILITATOR SUPERFAMILY MULTIDRUG TRANSPORTER MFSC"/>
    <property type="match status" value="1"/>
</dbReference>
<dbReference type="FunFam" id="1.20.1720.10:FF:000021">
    <property type="entry name" value="Drug resistance transporter, EmrB/QacA subfamily"/>
    <property type="match status" value="1"/>
</dbReference>
<feature type="transmembrane region" description="Helical" evidence="9">
    <location>
        <begin position="324"/>
        <end position="342"/>
    </location>
</feature>
<dbReference type="AlphaFoldDB" id="A0A9X2YGL2"/>
<evidence type="ECO:0000256" key="8">
    <source>
        <dbReference type="SAM" id="MobiDB-lite"/>
    </source>
</evidence>
<evidence type="ECO:0000256" key="1">
    <source>
        <dbReference type="ARBA" id="ARBA00004651"/>
    </source>
</evidence>
<reference evidence="11" key="2">
    <citation type="journal article" date="2022" name="BMC Genomics">
        <title>Comparative genome analysis of mycobacteria focusing on tRNA and non-coding RNA.</title>
        <authorList>
            <person name="Behra P.R.K."/>
            <person name="Pettersson B.M.F."/>
            <person name="Ramesh M."/>
            <person name="Das S."/>
            <person name="Dasgupta S."/>
            <person name="Kirsebom L.A."/>
        </authorList>
    </citation>
    <scope>NUCLEOTIDE SEQUENCE</scope>
    <source>
        <strain evidence="11">DSM 44615</strain>
    </source>
</reference>
<keyword evidence="6 9" id="KW-1133">Transmembrane helix</keyword>
<protein>
    <submittedName>
        <fullName evidence="11">MFS transporter</fullName>
    </submittedName>
</protein>
<feature type="region of interest" description="Disordered" evidence="8">
    <location>
        <begin position="639"/>
        <end position="729"/>
    </location>
</feature>
<proteinExistence type="inferred from homology"/>
<dbReference type="NCBIfam" id="TIGR00711">
    <property type="entry name" value="efflux_EmrB"/>
    <property type="match status" value="1"/>
</dbReference>
<feature type="compositionally biased region" description="Acidic residues" evidence="8">
    <location>
        <begin position="599"/>
        <end position="612"/>
    </location>
</feature>
<organism evidence="11 12">
    <name type="scientific">[Mycobacterium] manitobense</name>
    <dbReference type="NCBI Taxonomy" id="190147"/>
    <lineage>
        <taxon>Bacteria</taxon>
        <taxon>Bacillati</taxon>
        <taxon>Actinomycetota</taxon>
        <taxon>Actinomycetes</taxon>
        <taxon>Mycobacteriales</taxon>
        <taxon>Mycobacteriaceae</taxon>
        <taxon>Mycolicibacterium</taxon>
    </lineage>
</organism>
<keyword evidence="12" id="KW-1185">Reference proteome</keyword>
<dbReference type="InterPro" id="IPR004638">
    <property type="entry name" value="EmrB-like"/>
</dbReference>
<dbReference type="EMBL" id="JACKSJ010000270">
    <property type="protein sequence ID" value="MCV7174082.1"/>
    <property type="molecule type" value="Genomic_DNA"/>
</dbReference>
<sequence>MFSSPAARRPGRDGAAQPRPGDAVTAGEPAVNPWHALWAMMIGFFMILVDATIVAVANPSIMENLGADYDAVIWVTSAYLLAYAVPLLLAGRLGDRFGPRNVYLAGLAVFTVASLWCGLAGSIEMLIAARVVQGVGAALLTPQTLSTITRIFPPERRGVAMSVWGATAGVATLVGPLAGGVLVDTLGWQWIFIVNVPVGVAGLLLAARFVPALPTRKNGFDIPGVLLSGLGMFLIVFALQEGQSHNWAAWIWGCVALGVGAMAGFVYWQSVTPHEPLIPLQIFRDRDFSLSNLGIATIGFVVTGMILPLMFYAQAVCGLSPTRAALLTAPMAIATGVLAPLVGRIVDRSHPRPVVGFGFSALAIALTWLSIDMTPSTPIWRLVLPITLMGIGMAFIWSPLAATATRNLPPTLAGAGSGVYNATRQVGSVLGSAGMAAFMTSRIGAEMPAAGPAPGGGGAVTALPAFLHEPFAAAMSQSILLPAFVALFGVMAALFLLGFGGRSERVSVAAGEVDPEARTDVIHAAAHADDMYDAYDFDDDHYLEYTVEWDDPPPAPARPVEGDDDPVTEPLASRVEHPLPAPAEVWHSDPVESWHSLLDDDDDASADTDSGPEPEPIPVRAESEPDPWRNILEALMADAPPEPSAESNGLAHNGFHVDEEQRLQLLPQVDPPPVEPPAPSHDPFLANGHQPRPRHRHVESPHPNGSAGNGRHYRDEHEDAPRGRHSRPS</sequence>
<evidence type="ECO:0000256" key="4">
    <source>
        <dbReference type="ARBA" id="ARBA00022475"/>
    </source>
</evidence>
<dbReference type="PROSITE" id="PS50850">
    <property type="entry name" value="MFS"/>
    <property type="match status" value="1"/>
</dbReference>
<keyword evidence="3" id="KW-0813">Transport</keyword>
<feature type="region of interest" description="Disordered" evidence="8">
    <location>
        <begin position="594"/>
        <end position="626"/>
    </location>
</feature>
<dbReference type="SUPFAM" id="SSF103473">
    <property type="entry name" value="MFS general substrate transporter"/>
    <property type="match status" value="1"/>
</dbReference>
<dbReference type="InterPro" id="IPR020846">
    <property type="entry name" value="MFS_dom"/>
</dbReference>
<feature type="transmembrane region" description="Helical" evidence="9">
    <location>
        <begin position="354"/>
        <end position="371"/>
    </location>
</feature>
<dbReference type="GO" id="GO:0022857">
    <property type="term" value="F:transmembrane transporter activity"/>
    <property type="evidence" value="ECO:0007669"/>
    <property type="project" value="InterPro"/>
</dbReference>
<feature type="transmembrane region" description="Helical" evidence="9">
    <location>
        <begin position="383"/>
        <end position="402"/>
    </location>
</feature>
<feature type="region of interest" description="Disordered" evidence="8">
    <location>
        <begin position="1"/>
        <end position="25"/>
    </location>
</feature>
<feature type="compositionally biased region" description="Pro residues" evidence="8">
    <location>
        <begin position="669"/>
        <end position="680"/>
    </location>
</feature>
<evidence type="ECO:0000256" key="5">
    <source>
        <dbReference type="ARBA" id="ARBA00022692"/>
    </source>
</evidence>
<comment type="subcellular location">
    <subcellularLocation>
        <location evidence="1">Cell membrane</location>
        <topology evidence="1">Multi-pass membrane protein</topology>
    </subcellularLocation>
</comment>
<dbReference type="CDD" id="cd17321">
    <property type="entry name" value="MFS_MMR_MDR_like"/>
    <property type="match status" value="1"/>
</dbReference>
<feature type="transmembrane region" description="Helical" evidence="9">
    <location>
        <begin position="102"/>
        <end position="123"/>
    </location>
</feature>
<feature type="transmembrane region" description="Helical" evidence="9">
    <location>
        <begin position="163"/>
        <end position="183"/>
    </location>
</feature>
<dbReference type="Gene3D" id="1.20.1250.20">
    <property type="entry name" value="MFS general substrate transporter like domains"/>
    <property type="match status" value="1"/>
</dbReference>
<evidence type="ECO:0000256" key="2">
    <source>
        <dbReference type="ARBA" id="ARBA00008537"/>
    </source>
</evidence>
<feature type="transmembrane region" description="Helical" evidence="9">
    <location>
        <begin position="247"/>
        <end position="268"/>
    </location>
</feature>
<comment type="similarity">
    <text evidence="2">Belongs to the major facilitator superfamily. EmrB family.</text>
</comment>
<feature type="compositionally biased region" description="Low complexity" evidence="8">
    <location>
        <begin position="1"/>
        <end position="21"/>
    </location>
</feature>
<feature type="transmembrane region" description="Helical" evidence="9">
    <location>
        <begin position="71"/>
        <end position="90"/>
    </location>
</feature>
<dbReference type="Proteomes" id="UP001140293">
    <property type="component" value="Unassembled WGS sequence"/>
</dbReference>